<proteinExistence type="predicted"/>
<dbReference type="InterPro" id="IPR043148">
    <property type="entry name" value="TagF_C"/>
</dbReference>
<dbReference type="GO" id="GO:0000271">
    <property type="term" value="P:polysaccharide biosynthetic process"/>
    <property type="evidence" value="ECO:0007669"/>
    <property type="project" value="InterPro"/>
</dbReference>
<keyword evidence="1" id="KW-0946">Virion</keyword>
<keyword evidence="2" id="KW-1185">Reference proteome</keyword>
<dbReference type="RefSeq" id="WP_064467711.1">
    <property type="nucleotide sequence ID" value="NZ_LDJR01000026.1"/>
</dbReference>
<dbReference type="STRING" id="217031.ABB05_04295"/>
<dbReference type="Proteomes" id="UP000077881">
    <property type="component" value="Unassembled WGS sequence"/>
</dbReference>
<name>A0A178A341_9BACI</name>
<reference evidence="1 2" key="1">
    <citation type="submission" date="2015-05" db="EMBL/GenBank/DDBJ databases">
        <title>Comparison of genome.</title>
        <authorList>
            <person name="Zheng Z."/>
            <person name="Sun M."/>
        </authorList>
    </citation>
    <scope>NUCLEOTIDE SEQUENCE [LARGE SCALE GENOMIC DNA]</scope>
    <source>
        <strain evidence="1 2">G25-74</strain>
    </source>
</reference>
<dbReference type="GO" id="GO:0015774">
    <property type="term" value="P:polysaccharide transport"/>
    <property type="evidence" value="ECO:0007669"/>
    <property type="project" value="InterPro"/>
</dbReference>
<keyword evidence="1" id="KW-0167">Capsid protein</keyword>
<evidence type="ECO:0000313" key="1">
    <source>
        <dbReference type="EMBL" id="OAK74343.1"/>
    </source>
</evidence>
<organism evidence="1 2">
    <name type="scientific">Lederbergia galactosidilytica</name>
    <dbReference type="NCBI Taxonomy" id="217031"/>
    <lineage>
        <taxon>Bacteria</taxon>
        <taxon>Bacillati</taxon>
        <taxon>Bacillota</taxon>
        <taxon>Bacilli</taxon>
        <taxon>Bacillales</taxon>
        <taxon>Bacillaceae</taxon>
        <taxon>Lederbergia</taxon>
    </lineage>
</organism>
<dbReference type="AlphaFoldDB" id="A0A178A341"/>
<evidence type="ECO:0000313" key="2">
    <source>
        <dbReference type="Proteomes" id="UP000077881"/>
    </source>
</evidence>
<dbReference type="SUPFAM" id="SSF53756">
    <property type="entry name" value="UDP-Glycosyltransferase/glycogen phosphorylase"/>
    <property type="match status" value="1"/>
</dbReference>
<gene>
    <name evidence="1" type="ORF">ABB05_04295</name>
</gene>
<dbReference type="InterPro" id="IPR007833">
    <property type="entry name" value="Capsule_polysaccharide_synth"/>
</dbReference>
<dbReference type="Gene3D" id="3.40.50.12580">
    <property type="match status" value="1"/>
</dbReference>
<comment type="caution">
    <text evidence="1">The sequence shown here is derived from an EMBL/GenBank/DDBJ whole genome shotgun (WGS) entry which is preliminary data.</text>
</comment>
<dbReference type="OrthoDB" id="2622399at2"/>
<protein>
    <submittedName>
        <fullName evidence="1">Spore coat protein</fullName>
    </submittedName>
</protein>
<sequence>MEVYLRNYWLLNLEFIDVFSALTYKNIPLPLLSNFYHYLDQPLQEKMQSADFCQYSAQTFKEEEIQHRFEKWLSPLRKPLRAKNKQGKLLMNFDYLRFTEENYRKFSPETTMLLTRWRMKELYTIPVISMLDHTRNAPGIAQAFIAKAKAIFAAQKQHPAFSNEAFQTAFLRDIPRMIEKIDMVYAVLTNNPIQAILVGTTEELTSRILTIIGHTLGIPSFCLQHGLILGEEAYLPAFASYYVVYGQYEKEWYKSRGVPDKQIVIAGHPRYDEIFTMSPVDRKQVLESLNLNPSKKTVFMATQPNSSSFFAEMANTVVKLPNIQIIMKPHPWEKAKNRTQAYLALANKYRQIQYVTTEVPLYSLISASDLVVVANSTVGLEAMLLDKLLVIYKSPTANRDYPYYDSLGNLVKSTPKLVHETIRTLLFSPTQQNDARQNRNQFIQNNYPTQNSISALQNFLKEYVG</sequence>
<dbReference type="Pfam" id="PF05159">
    <property type="entry name" value="Capsule_synth"/>
    <property type="match status" value="1"/>
</dbReference>
<dbReference type="PATRIC" id="fig|217031.6.peg.932"/>
<accession>A0A178A341</accession>
<dbReference type="EMBL" id="LDJR01000026">
    <property type="protein sequence ID" value="OAK74343.1"/>
    <property type="molecule type" value="Genomic_DNA"/>
</dbReference>